<proteinExistence type="predicted"/>
<reference evidence="1" key="1">
    <citation type="submission" date="2022-06" db="EMBL/GenBank/DDBJ databases">
        <title>Aquibacillus sp. a new bacterium isolated from soil saline samples.</title>
        <authorList>
            <person name="Galisteo C."/>
            <person name="De La Haba R."/>
            <person name="Sanchez-Porro C."/>
            <person name="Ventosa A."/>
        </authorList>
    </citation>
    <scope>NUCLEOTIDE SEQUENCE</scope>
    <source>
        <strain evidence="1">JCM 12387</strain>
    </source>
</reference>
<protein>
    <submittedName>
        <fullName evidence="1">Uncharacterized protein</fullName>
    </submittedName>
</protein>
<dbReference type="RefSeq" id="WP_259867633.1">
    <property type="nucleotide sequence ID" value="NZ_JAMQJZ010000008.1"/>
</dbReference>
<sequence length="137" mass="16012">MFKRFFYIILLSFQVILSACNSDSHVESIVKPIKGMFGESGIQLQEKEEKSNTFTFSGSDEEHYTFNDGNIYLLYNFSNRDRVAEQLTTVFAEEEFPYGVSRLKTEQFIIIFIADSESNDTKEKIESVFQELKSRQW</sequence>
<accession>A0A9X4AIS9</accession>
<dbReference type="AlphaFoldDB" id="A0A9X4AIS9"/>
<dbReference type="PROSITE" id="PS51257">
    <property type="entry name" value="PROKAR_LIPOPROTEIN"/>
    <property type="match status" value="1"/>
</dbReference>
<name>A0A9X4AIS9_9BACI</name>
<evidence type="ECO:0000313" key="2">
    <source>
        <dbReference type="Proteomes" id="UP001145072"/>
    </source>
</evidence>
<comment type="caution">
    <text evidence="1">The sequence shown here is derived from an EMBL/GenBank/DDBJ whole genome shotgun (WGS) entry which is preliminary data.</text>
</comment>
<keyword evidence="2" id="KW-1185">Reference proteome</keyword>
<organism evidence="1 2">
    <name type="scientific">Aquibacillus koreensis</name>
    <dbReference type="NCBI Taxonomy" id="279446"/>
    <lineage>
        <taxon>Bacteria</taxon>
        <taxon>Bacillati</taxon>
        <taxon>Bacillota</taxon>
        <taxon>Bacilli</taxon>
        <taxon>Bacillales</taxon>
        <taxon>Bacillaceae</taxon>
        <taxon>Aquibacillus</taxon>
    </lineage>
</organism>
<gene>
    <name evidence="1" type="ORF">NC661_11760</name>
</gene>
<evidence type="ECO:0000313" key="1">
    <source>
        <dbReference type="EMBL" id="MDC3421044.1"/>
    </source>
</evidence>
<dbReference type="Proteomes" id="UP001145072">
    <property type="component" value="Unassembled WGS sequence"/>
</dbReference>
<dbReference type="EMBL" id="JAMQJZ010000008">
    <property type="protein sequence ID" value="MDC3421044.1"/>
    <property type="molecule type" value="Genomic_DNA"/>
</dbReference>